<dbReference type="PIRSF" id="PIRSF005900">
    <property type="entry name" value="Dps"/>
    <property type="match status" value="1"/>
</dbReference>
<name>B1ZQT2_OPITP</name>
<dbReference type="eggNOG" id="COG0783">
    <property type="taxonomic scope" value="Bacteria"/>
</dbReference>
<dbReference type="STRING" id="452637.Oter_4559"/>
<evidence type="ECO:0000256" key="2">
    <source>
        <dbReference type="RuleBase" id="RU003875"/>
    </source>
</evidence>
<dbReference type="InterPro" id="IPR012347">
    <property type="entry name" value="Ferritin-like"/>
</dbReference>
<sequence length="158" mass="17167">MKTASDAKTKTDSAVVSALNLLLADSYALLANTHHAHWNVEGSDFFALHEAFQKQYEALFEAVDEIAERVRALDAYPPGGLQTLAKRAGIEEFPSGAVPARDLVAGLIVAHEKAITDAIAARDAAGDANDLETQDLAIGRIQWHQKTSWMLKSYLKAH</sequence>
<dbReference type="OrthoDB" id="9797023at2"/>
<dbReference type="InterPro" id="IPR023188">
    <property type="entry name" value="DPS_DNA-bd_CS"/>
</dbReference>
<dbReference type="PANTHER" id="PTHR42932">
    <property type="entry name" value="GENERAL STRESS PROTEIN 20U"/>
    <property type="match status" value="1"/>
</dbReference>
<dbReference type="Proteomes" id="UP000007013">
    <property type="component" value="Chromosome"/>
</dbReference>
<dbReference type="PANTHER" id="PTHR42932:SF3">
    <property type="entry name" value="DNA PROTECTION DURING STARVATION PROTEIN"/>
    <property type="match status" value="1"/>
</dbReference>
<dbReference type="CDD" id="cd01043">
    <property type="entry name" value="DPS"/>
    <property type="match status" value="1"/>
</dbReference>
<dbReference type="Gene3D" id="1.20.1260.10">
    <property type="match status" value="1"/>
</dbReference>
<reference evidence="4 5" key="1">
    <citation type="journal article" date="2011" name="J. Bacteriol.">
        <title>Genome sequence of the verrucomicrobium Opitutus terrae PB90-1, an abundant inhabitant of rice paddy soil ecosystems.</title>
        <authorList>
            <person name="van Passel M.W."/>
            <person name="Kant R."/>
            <person name="Palva A."/>
            <person name="Copeland A."/>
            <person name="Lucas S."/>
            <person name="Lapidus A."/>
            <person name="Glavina del Rio T."/>
            <person name="Pitluck S."/>
            <person name="Goltsman E."/>
            <person name="Clum A."/>
            <person name="Sun H."/>
            <person name="Schmutz J."/>
            <person name="Larimer F.W."/>
            <person name="Land M.L."/>
            <person name="Hauser L."/>
            <person name="Kyrpides N."/>
            <person name="Mikhailova N."/>
            <person name="Richardson P.P."/>
            <person name="Janssen P.H."/>
            <person name="de Vos W.M."/>
            <person name="Smidt H."/>
        </authorList>
    </citation>
    <scope>NUCLEOTIDE SEQUENCE [LARGE SCALE GENOMIC DNA]</scope>
    <source>
        <strain evidence="5">DSM 11246 / JCM 15787 / PB90-1</strain>
    </source>
</reference>
<dbReference type="KEGG" id="ote:Oter_4559"/>
<dbReference type="Pfam" id="PF00210">
    <property type="entry name" value="Ferritin"/>
    <property type="match status" value="1"/>
</dbReference>
<comment type="similarity">
    <text evidence="1 2">Belongs to the Dps family.</text>
</comment>
<dbReference type="InterPro" id="IPR009078">
    <property type="entry name" value="Ferritin-like_SF"/>
</dbReference>
<evidence type="ECO:0000313" key="5">
    <source>
        <dbReference type="Proteomes" id="UP000007013"/>
    </source>
</evidence>
<dbReference type="AlphaFoldDB" id="B1ZQT2"/>
<dbReference type="RefSeq" id="WP_012377344.1">
    <property type="nucleotide sequence ID" value="NC_010571.1"/>
</dbReference>
<dbReference type="SUPFAM" id="SSF47240">
    <property type="entry name" value="Ferritin-like"/>
    <property type="match status" value="1"/>
</dbReference>
<dbReference type="GO" id="GO:0008199">
    <property type="term" value="F:ferric iron binding"/>
    <property type="evidence" value="ECO:0007669"/>
    <property type="project" value="InterPro"/>
</dbReference>
<dbReference type="HOGENOM" id="CLU_098183_2_1_0"/>
<dbReference type="InterPro" id="IPR002177">
    <property type="entry name" value="DPS_DNA-bd"/>
</dbReference>
<organism evidence="4 5">
    <name type="scientific">Opitutus terrae (strain DSM 11246 / JCM 15787 / PB90-1)</name>
    <dbReference type="NCBI Taxonomy" id="452637"/>
    <lineage>
        <taxon>Bacteria</taxon>
        <taxon>Pseudomonadati</taxon>
        <taxon>Verrucomicrobiota</taxon>
        <taxon>Opitutia</taxon>
        <taxon>Opitutales</taxon>
        <taxon>Opitutaceae</taxon>
        <taxon>Opitutus</taxon>
    </lineage>
</organism>
<evidence type="ECO:0000256" key="1">
    <source>
        <dbReference type="ARBA" id="ARBA00009497"/>
    </source>
</evidence>
<accession>B1ZQT2</accession>
<keyword evidence="5" id="KW-1185">Reference proteome</keyword>
<dbReference type="InterPro" id="IPR008331">
    <property type="entry name" value="Ferritin_DPS_dom"/>
</dbReference>
<protein>
    <submittedName>
        <fullName evidence="4">Ferritin Dps family protein</fullName>
    </submittedName>
</protein>
<gene>
    <name evidence="4" type="ordered locus">Oter_4559</name>
</gene>
<dbReference type="PROSITE" id="PS00819">
    <property type="entry name" value="DPS_2"/>
    <property type="match status" value="1"/>
</dbReference>
<proteinExistence type="inferred from homology"/>
<evidence type="ECO:0000259" key="3">
    <source>
        <dbReference type="Pfam" id="PF00210"/>
    </source>
</evidence>
<feature type="domain" description="Ferritin/DPS" evidence="3">
    <location>
        <begin position="17"/>
        <end position="156"/>
    </location>
</feature>
<evidence type="ECO:0000313" key="4">
    <source>
        <dbReference type="EMBL" id="ACB77830.1"/>
    </source>
</evidence>
<dbReference type="PRINTS" id="PR01346">
    <property type="entry name" value="HELNAPAPROT"/>
</dbReference>
<dbReference type="GO" id="GO:0016722">
    <property type="term" value="F:oxidoreductase activity, acting on metal ions"/>
    <property type="evidence" value="ECO:0007669"/>
    <property type="project" value="InterPro"/>
</dbReference>
<dbReference type="EMBL" id="CP001032">
    <property type="protein sequence ID" value="ACB77830.1"/>
    <property type="molecule type" value="Genomic_DNA"/>
</dbReference>